<dbReference type="PANTHER" id="PTHR33452:SF10">
    <property type="entry name" value="OXIDOREDUCTASE MHQP-RELATED"/>
    <property type="match status" value="1"/>
</dbReference>
<dbReference type="STRING" id="491915.Aflv_1579"/>
<dbReference type="HOGENOM" id="CLU_058421_3_0_9"/>
<dbReference type="PANTHER" id="PTHR33452">
    <property type="entry name" value="OXIDOREDUCTASE CATD-RELATED"/>
    <property type="match status" value="1"/>
</dbReference>
<organism evidence="8 9">
    <name type="scientific">Anoxybacillus flavithermus (strain DSM 21510 / WK1)</name>
    <dbReference type="NCBI Taxonomy" id="491915"/>
    <lineage>
        <taxon>Bacteria</taxon>
        <taxon>Bacillati</taxon>
        <taxon>Bacillota</taxon>
        <taxon>Bacilli</taxon>
        <taxon>Bacillales</taxon>
        <taxon>Anoxybacillaceae</taxon>
        <taxon>Anoxybacillus</taxon>
    </lineage>
</organism>
<dbReference type="InterPro" id="IPR032808">
    <property type="entry name" value="DoxX"/>
</dbReference>
<sequence>MKSRYMKGEMIMMHIGILLIRLAVGLTFVGHGAQKLFGWFGGYGLKGTGGWLESIGLKPGVTMALIAGLAEFVGGLLFALGLFTPFAALLIAATMIVAIVKVHAPNGFWVTQNGFEYNFILIAVVIGIALIGAGDYSIDALIK</sequence>
<feature type="transmembrane region" description="Helical" evidence="7">
    <location>
        <begin position="86"/>
        <end position="105"/>
    </location>
</feature>
<dbReference type="AlphaFoldDB" id="B7GJT1"/>
<comment type="similarity">
    <text evidence="2">Belongs to the DoxX family.</text>
</comment>
<evidence type="ECO:0000256" key="7">
    <source>
        <dbReference type="SAM" id="Phobius"/>
    </source>
</evidence>
<dbReference type="Proteomes" id="UP000000742">
    <property type="component" value="Chromosome"/>
</dbReference>
<reference evidence="8 9" key="1">
    <citation type="journal article" date="2008" name="Genome Biol.">
        <title>Encapsulated in silica: genome, proteome and physiology of the thermophilic bacterium Anoxybacillus flavithermus WK1.</title>
        <authorList>
            <person name="Saw J.H."/>
            <person name="Mountain B.W."/>
            <person name="Feng L."/>
            <person name="Omelchenko M.V."/>
            <person name="Hou S."/>
            <person name="Saito J.A."/>
            <person name="Stott M.B."/>
            <person name="Li D."/>
            <person name="Zhao G."/>
            <person name="Wu J."/>
            <person name="Galperin M.Y."/>
            <person name="Koonin E.V."/>
            <person name="Makarova K.S."/>
            <person name="Wolf Y.I."/>
            <person name="Rigden D.J."/>
            <person name="Dunfield P.F."/>
            <person name="Wang L."/>
            <person name="Alam M."/>
        </authorList>
    </citation>
    <scope>NUCLEOTIDE SEQUENCE [LARGE SCALE GENOMIC DNA]</scope>
    <source>
        <strain evidence="9">DSM 21510 / WK1</strain>
    </source>
</reference>
<keyword evidence="3" id="KW-1003">Cell membrane</keyword>
<accession>B7GJT1</accession>
<evidence type="ECO:0000256" key="3">
    <source>
        <dbReference type="ARBA" id="ARBA00022475"/>
    </source>
</evidence>
<feature type="transmembrane region" description="Helical" evidence="7">
    <location>
        <begin position="56"/>
        <end position="79"/>
    </location>
</feature>
<feature type="transmembrane region" description="Helical" evidence="7">
    <location>
        <begin position="117"/>
        <end position="138"/>
    </location>
</feature>
<evidence type="ECO:0000256" key="1">
    <source>
        <dbReference type="ARBA" id="ARBA00004651"/>
    </source>
</evidence>
<keyword evidence="5 7" id="KW-1133">Transmembrane helix</keyword>
<evidence type="ECO:0000256" key="5">
    <source>
        <dbReference type="ARBA" id="ARBA00022989"/>
    </source>
</evidence>
<name>B7GJT1_ANOFW</name>
<dbReference type="GO" id="GO:0005886">
    <property type="term" value="C:plasma membrane"/>
    <property type="evidence" value="ECO:0007669"/>
    <property type="project" value="UniProtKB-SubCell"/>
</dbReference>
<gene>
    <name evidence="8" type="ordered locus">Aflv_1579</name>
</gene>
<evidence type="ECO:0000256" key="4">
    <source>
        <dbReference type="ARBA" id="ARBA00022692"/>
    </source>
</evidence>
<proteinExistence type="inferred from homology"/>
<dbReference type="Pfam" id="PF07681">
    <property type="entry name" value="DoxX"/>
    <property type="match status" value="1"/>
</dbReference>
<evidence type="ECO:0000313" key="8">
    <source>
        <dbReference type="EMBL" id="ACJ33944.1"/>
    </source>
</evidence>
<keyword evidence="4 7" id="KW-0812">Transmembrane</keyword>
<comment type="subcellular location">
    <subcellularLocation>
        <location evidence="1">Cell membrane</location>
        <topology evidence="1">Multi-pass membrane protein</topology>
    </subcellularLocation>
</comment>
<evidence type="ECO:0000313" key="9">
    <source>
        <dbReference type="Proteomes" id="UP000000742"/>
    </source>
</evidence>
<evidence type="ECO:0000256" key="6">
    <source>
        <dbReference type="ARBA" id="ARBA00023136"/>
    </source>
</evidence>
<dbReference type="KEGG" id="afl:Aflv_1579"/>
<evidence type="ECO:0000256" key="2">
    <source>
        <dbReference type="ARBA" id="ARBA00006679"/>
    </source>
</evidence>
<dbReference type="eggNOG" id="COG2259">
    <property type="taxonomic scope" value="Bacteria"/>
</dbReference>
<dbReference type="EMBL" id="CP000922">
    <property type="protein sequence ID" value="ACJ33944.1"/>
    <property type="molecule type" value="Genomic_DNA"/>
</dbReference>
<dbReference type="InterPro" id="IPR051907">
    <property type="entry name" value="DoxX-like_oxidoreductase"/>
</dbReference>
<protein>
    <submittedName>
        <fullName evidence="8">Predicted membrane protein</fullName>
    </submittedName>
</protein>
<keyword evidence="6 7" id="KW-0472">Membrane</keyword>